<keyword evidence="4" id="KW-1185">Reference proteome</keyword>
<dbReference type="RefSeq" id="WP_305931823.1">
    <property type="nucleotide sequence ID" value="NZ_JAVAIM010000001.1"/>
</dbReference>
<organism evidence="3 4">
    <name type="scientific">Qipengyuania profundimaris</name>
    <dbReference type="NCBI Taxonomy" id="3067652"/>
    <lineage>
        <taxon>Bacteria</taxon>
        <taxon>Pseudomonadati</taxon>
        <taxon>Pseudomonadota</taxon>
        <taxon>Alphaproteobacteria</taxon>
        <taxon>Sphingomonadales</taxon>
        <taxon>Erythrobacteraceae</taxon>
        <taxon>Qipengyuania</taxon>
    </lineage>
</organism>
<gene>
    <name evidence="3" type="ORF">Q9K02_04555</name>
</gene>
<dbReference type="Gene3D" id="3.40.50.300">
    <property type="entry name" value="P-loop containing nucleotide triphosphate hydrolases"/>
    <property type="match status" value="1"/>
</dbReference>
<feature type="region of interest" description="Disordered" evidence="1">
    <location>
        <begin position="227"/>
        <end position="248"/>
    </location>
</feature>
<dbReference type="EMBL" id="JAVAIM010000001">
    <property type="protein sequence ID" value="MDP4574408.1"/>
    <property type="molecule type" value="Genomic_DNA"/>
</dbReference>
<evidence type="ECO:0000313" key="3">
    <source>
        <dbReference type="EMBL" id="MDP4574408.1"/>
    </source>
</evidence>
<dbReference type="InterPro" id="IPR027417">
    <property type="entry name" value="P-loop_NTPase"/>
</dbReference>
<dbReference type="Proteomes" id="UP001240639">
    <property type="component" value="Unassembled WGS sequence"/>
</dbReference>
<accession>A0ABT9HMN9</accession>
<dbReference type="PIRSF" id="PIRSF021497">
    <property type="entry name" value="Sulphotransferase_Stf0"/>
    <property type="match status" value="1"/>
</dbReference>
<dbReference type="InterPro" id="IPR024628">
    <property type="entry name" value="Sulfotransferase_Stf0_dom"/>
</dbReference>
<evidence type="ECO:0000259" key="2">
    <source>
        <dbReference type="Pfam" id="PF09037"/>
    </source>
</evidence>
<dbReference type="SUPFAM" id="SSF52540">
    <property type="entry name" value="P-loop containing nucleoside triphosphate hydrolases"/>
    <property type="match status" value="1"/>
</dbReference>
<dbReference type="Pfam" id="PF09037">
    <property type="entry name" value="Sulphotransf"/>
    <property type="match status" value="1"/>
</dbReference>
<dbReference type="InterPro" id="IPR015124">
    <property type="entry name" value="Stf0"/>
</dbReference>
<reference evidence="3 4" key="1">
    <citation type="submission" date="2023-08" db="EMBL/GenBank/DDBJ databases">
        <title>genomic of G39.</title>
        <authorList>
            <person name="Wang Y."/>
        </authorList>
    </citation>
    <scope>NUCLEOTIDE SEQUENCE [LARGE SCALE GENOMIC DNA]</scope>
    <source>
        <strain evidence="3 4">G39</strain>
    </source>
</reference>
<evidence type="ECO:0000313" key="4">
    <source>
        <dbReference type="Proteomes" id="UP001240639"/>
    </source>
</evidence>
<feature type="domain" description="Sulphotransferase Stf0" evidence="2">
    <location>
        <begin position="20"/>
        <end position="243"/>
    </location>
</feature>
<name>A0ABT9HMN9_9SPHN</name>
<comment type="caution">
    <text evidence="3">The sequence shown here is derived from an EMBL/GenBank/DDBJ whole genome shotgun (WGS) entry which is preliminary data.</text>
</comment>
<evidence type="ECO:0000256" key="1">
    <source>
        <dbReference type="SAM" id="MobiDB-lite"/>
    </source>
</evidence>
<protein>
    <submittedName>
        <fullName evidence="3">Stf0 family sulfotransferase</fullName>
    </submittedName>
</protein>
<sequence length="248" mass="27558">MTGYEKTLDWPLYEGRPKPYLLATTPRSGSTFLSHLLWQTGCLGAPLEYLNFEATGPFGSANGLPDRQAAVWEHVVAHRTSPNGIFGMKAFPLQMEVLGSQNPSLLTRTMRFLLGKGHGSRVVQLRRRDEIAHAISLARASLSGIWRAEQEHGEDPDPIYSAHMVNRARRELAAQDEAWAQMCREMGITPLVLWYEDVVASPTDAVAAVADYLSVALDPAAEIEVPRIRQQSQSGAREWRQQYEGGSD</sequence>
<proteinExistence type="predicted"/>